<organism evidence="2 3">
    <name type="scientific">Cylicocyclus nassatus</name>
    <name type="common">Nematode worm</name>
    <dbReference type="NCBI Taxonomy" id="53992"/>
    <lineage>
        <taxon>Eukaryota</taxon>
        <taxon>Metazoa</taxon>
        <taxon>Ecdysozoa</taxon>
        <taxon>Nematoda</taxon>
        <taxon>Chromadorea</taxon>
        <taxon>Rhabditida</taxon>
        <taxon>Rhabditina</taxon>
        <taxon>Rhabditomorpha</taxon>
        <taxon>Strongyloidea</taxon>
        <taxon>Strongylidae</taxon>
        <taxon>Cylicocyclus</taxon>
    </lineage>
</organism>
<feature type="compositionally biased region" description="Polar residues" evidence="1">
    <location>
        <begin position="153"/>
        <end position="173"/>
    </location>
</feature>
<evidence type="ECO:0000313" key="3">
    <source>
        <dbReference type="Proteomes" id="UP001176961"/>
    </source>
</evidence>
<keyword evidence="3" id="KW-1185">Reference proteome</keyword>
<feature type="region of interest" description="Disordered" evidence="1">
    <location>
        <begin position="144"/>
        <end position="175"/>
    </location>
</feature>
<proteinExistence type="predicted"/>
<name>A0AA36M3F9_CYLNA</name>
<sequence>MMRISPFLKYQLATATKELAELLHKCQENENIPEDQGRQELWTSHLDMLTKCTEEVKEGIELLQMDYEILMERIEEGGCEDAKKLMTKEWEALEKQIRFFKTITNARMFVHLLQDHITESEMELNRLNCTRRLATQSRRNAHIALVDQKDNDGNNTGLPLESTQGSDSPSEVSHFSGIPEKEYLNDATQEVNSECNNGNDTKNYKSEVEGKDGNLRATADWRMTSAQVITPRMLQANAYTAVTKRQKVTTSSKISHDKNCTLHSRLSLHFMAAVQLAGALSSMASRCSNDLYEIQTNATAL</sequence>
<dbReference type="EMBL" id="CATQJL010000112">
    <property type="protein sequence ID" value="CAJ0596256.1"/>
    <property type="molecule type" value="Genomic_DNA"/>
</dbReference>
<evidence type="ECO:0000313" key="2">
    <source>
        <dbReference type="EMBL" id="CAJ0596256.1"/>
    </source>
</evidence>
<gene>
    <name evidence="2" type="ORF">CYNAS_LOCUS8239</name>
</gene>
<evidence type="ECO:0000256" key="1">
    <source>
        <dbReference type="SAM" id="MobiDB-lite"/>
    </source>
</evidence>
<comment type="caution">
    <text evidence="2">The sequence shown here is derived from an EMBL/GenBank/DDBJ whole genome shotgun (WGS) entry which is preliminary data.</text>
</comment>
<dbReference type="AlphaFoldDB" id="A0AA36M3F9"/>
<feature type="region of interest" description="Disordered" evidence="1">
    <location>
        <begin position="188"/>
        <end position="207"/>
    </location>
</feature>
<reference evidence="2" key="1">
    <citation type="submission" date="2023-07" db="EMBL/GenBank/DDBJ databases">
        <authorList>
            <consortium name="CYATHOMIX"/>
        </authorList>
    </citation>
    <scope>NUCLEOTIDE SEQUENCE</scope>
    <source>
        <strain evidence="2">N/A</strain>
    </source>
</reference>
<accession>A0AA36M3F9</accession>
<protein>
    <submittedName>
        <fullName evidence="2">Uncharacterized protein</fullName>
    </submittedName>
</protein>
<feature type="compositionally biased region" description="Polar residues" evidence="1">
    <location>
        <begin position="188"/>
        <end position="201"/>
    </location>
</feature>
<dbReference type="Proteomes" id="UP001176961">
    <property type="component" value="Unassembled WGS sequence"/>
</dbReference>